<gene>
    <name evidence="1" type="ORF">M409DRAFT_58750</name>
</gene>
<reference evidence="1" key="1">
    <citation type="journal article" date="2020" name="Stud. Mycol.">
        <title>101 Dothideomycetes genomes: a test case for predicting lifestyles and emergence of pathogens.</title>
        <authorList>
            <person name="Haridas S."/>
            <person name="Albert R."/>
            <person name="Binder M."/>
            <person name="Bloem J."/>
            <person name="Labutti K."/>
            <person name="Salamov A."/>
            <person name="Andreopoulos B."/>
            <person name="Baker S."/>
            <person name="Barry K."/>
            <person name="Bills G."/>
            <person name="Bluhm B."/>
            <person name="Cannon C."/>
            <person name="Castanera R."/>
            <person name="Culley D."/>
            <person name="Daum C."/>
            <person name="Ezra D."/>
            <person name="Gonzalez J."/>
            <person name="Henrissat B."/>
            <person name="Kuo A."/>
            <person name="Liang C."/>
            <person name="Lipzen A."/>
            <person name="Lutzoni F."/>
            <person name="Magnuson J."/>
            <person name="Mondo S."/>
            <person name="Nolan M."/>
            <person name="Ohm R."/>
            <person name="Pangilinan J."/>
            <person name="Park H.-J."/>
            <person name="Ramirez L."/>
            <person name="Alfaro M."/>
            <person name="Sun H."/>
            <person name="Tritt A."/>
            <person name="Yoshinaga Y."/>
            <person name="Zwiers L.-H."/>
            <person name="Turgeon B."/>
            <person name="Goodwin S."/>
            <person name="Spatafora J."/>
            <person name="Crous P."/>
            <person name="Grigoriev I."/>
        </authorList>
    </citation>
    <scope>NUCLEOTIDE SEQUENCE</scope>
    <source>
        <strain evidence="1">ATCC 36951</strain>
    </source>
</reference>
<name>A0A6A6C970_ZASCE</name>
<dbReference type="PANTHER" id="PTHR37540:SF5">
    <property type="entry name" value="TRANSCRIPTION FACTOR DOMAIN-CONTAINING PROTEIN"/>
    <property type="match status" value="1"/>
</dbReference>
<sequence length="483" mass="54314">MSKTFAFICTGPGVNQDARKDVRFAARSHTAKVNRNRRKQALSRRRMTTPMLGMQPRQSAALFGASNSAMPDISSPAVADIVDFLFRSVLTQPFTPSEIGHWFQGFCETPLLYHSWAHHRFFVESRMRRDLPGDRWQSMVSTRSSAHHLIGDSLSDPGNDRESIEKLLLAMALTSQHERDASTVDDLPLCIPHMLYTEGFDVFRVRQLDGFLPAAVSLISRLPDGLESLVDTGLFRIMCMVDLLSAAASFAHPFFPCGWEHPFHIDLSTTSDEAMPGHGFHRLGLQGALPRSTILVKPCHLDRFMANYDKMHLSSSDFQDLLAWRNAVVHELLSLPTWEGLSDEEKSTSFQGLYECCRLAATLYCNAIICATPAGSRGITEPLRQLTAFLEVFSTWRLELSEVALWASFVGGLASYGTEYWKPIVRSARYLTKICGISSIDEVQTVLHRWLWSDSACELGTRALWTALSVENDDIRIEYQTEQ</sequence>
<dbReference type="EMBL" id="ML993616">
    <property type="protein sequence ID" value="KAF2161986.1"/>
    <property type="molecule type" value="Genomic_DNA"/>
</dbReference>
<evidence type="ECO:0000313" key="2">
    <source>
        <dbReference type="Proteomes" id="UP000799537"/>
    </source>
</evidence>
<dbReference type="Proteomes" id="UP000799537">
    <property type="component" value="Unassembled WGS sequence"/>
</dbReference>
<protein>
    <submittedName>
        <fullName evidence="1">Uncharacterized protein</fullName>
    </submittedName>
</protein>
<keyword evidence="2" id="KW-1185">Reference proteome</keyword>
<proteinExistence type="predicted"/>
<dbReference type="PANTHER" id="PTHR37540">
    <property type="entry name" value="TRANSCRIPTION FACTOR (ACR-2), PUTATIVE-RELATED-RELATED"/>
    <property type="match status" value="1"/>
</dbReference>
<accession>A0A6A6C970</accession>
<dbReference type="OrthoDB" id="3635505at2759"/>
<organism evidence="1 2">
    <name type="scientific">Zasmidium cellare ATCC 36951</name>
    <dbReference type="NCBI Taxonomy" id="1080233"/>
    <lineage>
        <taxon>Eukaryota</taxon>
        <taxon>Fungi</taxon>
        <taxon>Dikarya</taxon>
        <taxon>Ascomycota</taxon>
        <taxon>Pezizomycotina</taxon>
        <taxon>Dothideomycetes</taxon>
        <taxon>Dothideomycetidae</taxon>
        <taxon>Mycosphaerellales</taxon>
        <taxon>Mycosphaerellaceae</taxon>
        <taxon>Zasmidium</taxon>
    </lineage>
</organism>
<evidence type="ECO:0000313" key="1">
    <source>
        <dbReference type="EMBL" id="KAF2161986.1"/>
    </source>
</evidence>
<dbReference type="AlphaFoldDB" id="A0A6A6C970"/>
<dbReference type="GeneID" id="54567265"/>
<dbReference type="RefSeq" id="XP_033662875.1">
    <property type="nucleotide sequence ID" value="XM_033813993.1"/>
</dbReference>